<evidence type="ECO:0000256" key="3">
    <source>
        <dbReference type="ARBA" id="ARBA00013253"/>
    </source>
</evidence>
<accession>A0A9N8CMG2</accession>
<evidence type="ECO:0000256" key="13">
    <source>
        <dbReference type="SAM" id="MobiDB-lite"/>
    </source>
</evidence>
<sequence>MTNREYPMDFGLHQGGDTANSRERTSVRDWDERGKPTQMQLERRRVYIAIGSNLASPLEQVNAAVQAIGEIPDSRIVAVSSFYRTPPLGPQDQPDYLNAAVALDTALAPEELLNHTQRIELQQGRVRKAERWGPRTLDLDIMLFGDEVINTDRLTVPHYDMKNRGFMLWPLFEIAPDLIFPDGISLHQHLTHLGAAKPAHW</sequence>
<dbReference type="FunFam" id="3.30.70.560:FF:000001">
    <property type="entry name" value="2-amino-4-hydroxy-6-hydroxymethyldihydropteridine pyrophosphokinase"/>
    <property type="match status" value="1"/>
</dbReference>
<dbReference type="EMBL" id="CAHPQX010000005">
    <property type="protein sequence ID" value="CAB5531997.1"/>
    <property type="molecule type" value="Genomic_DNA"/>
</dbReference>
<dbReference type="SUPFAM" id="SSF55083">
    <property type="entry name" value="6-hydroxymethyl-7,8-dihydropterin pyrophosphokinase, HPPK"/>
    <property type="match status" value="1"/>
</dbReference>
<dbReference type="Gene3D" id="3.30.70.560">
    <property type="entry name" value="7,8-Dihydro-6-hydroxymethylpterin-pyrophosphokinase HPPK"/>
    <property type="match status" value="1"/>
</dbReference>
<dbReference type="Proteomes" id="UP000837205">
    <property type="component" value="Unassembled WGS sequence"/>
</dbReference>
<feature type="region of interest" description="Disordered" evidence="13">
    <location>
        <begin position="1"/>
        <end position="33"/>
    </location>
</feature>
<organism evidence="15 17">
    <name type="scientific">Citrobacter werkmanii</name>
    <dbReference type="NCBI Taxonomy" id="67827"/>
    <lineage>
        <taxon>Bacteria</taxon>
        <taxon>Pseudomonadati</taxon>
        <taxon>Pseudomonadota</taxon>
        <taxon>Gammaproteobacteria</taxon>
        <taxon>Enterobacterales</taxon>
        <taxon>Enterobacteriaceae</taxon>
        <taxon>Citrobacter</taxon>
        <taxon>Citrobacter freundii complex</taxon>
    </lineage>
</organism>
<evidence type="ECO:0000256" key="2">
    <source>
        <dbReference type="ARBA" id="ARBA00005810"/>
    </source>
</evidence>
<evidence type="ECO:0000256" key="4">
    <source>
        <dbReference type="ARBA" id="ARBA00016218"/>
    </source>
</evidence>
<evidence type="ECO:0000256" key="6">
    <source>
        <dbReference type="ARBA" id="ARBA00022741"/>
    </source>
</evidence>
<dbReference type="NCBIfam" id="NF007595">
    <property type="entry name" value="PRK10239.1"/>
    <property type="match status" value="1"/>
</dbReference>
<comment type="function">
    <text evidence="10">Catalyzes the transfer of pyrophosphate from adenosine triphosphate (ATP) to 6-hydroxymethyl-7,8-dihydropterin, an enzymatic step in folate biosynthesis pathway.</text>
</comment>
<evidence type="ECO:0000256" key="9">
    <source>
        <dbReference type="ARBA" id="ARBA00022909"/>
    </source>
</evidence>
<evidence type="ECO:0000259" key="14">
    <source>
        <dbReference type="PROSITE" id="PS00794"/>
    </source>
</evidence>
<dbReference type="CDD" id="cd00483">
    <property type="entry name" value="HPPK"/>
    <property type="match status" value="1"/>
</dbReference>
<dbReference type="PANTHER" id="PTHR43071">
    <property type="entry name" value="2-AMINO-4-HYDROXY-6-HYDROXYMETHYLDIHYDROPTERIDINE PYROPHOSPHOKINASE"/>
    <property type="match status" value="1"/>
</dbReference>
<keyword evidence="8" id="KW-0067">ATP-binding</keyword>
<dbReference type="InterPro" id="IPR035907">
    <property type="entry name" value="Hppk_sf"/>
</dbReference>
<dbReference type="NCBIfam" id="TIGR01498">
    <property type="entry name" value="folK"/>
    <property type="match status" value="1"/>
</dbReference>
<dbReference type="GO" id="GO:0003848">
    <property type="term" value="F:2-amino-4-hydroxy-6-hydroxymethyldihydropteridine diphosphokinase activity"/>
    <property type="evidence" value="ECO:0007669"/>
    <property type="project" value="UniProtKB-EC"/>
</dbReference>
<dbReference type="InterPro" id="IPR000550">
    <property type="entry name" value="Hppk"/>
</dbReference>
<evidence type="ECO:0000313" key="15">
    <source>
        <dbReference type="EMBL" id="CAB5531997.1"/>
    </source>
</evidence>
<gene>
    <name evidence="15" type="primary">folK</name>
    <name evidence="15" type="ORF">GHA_01327</name>
    <name evidence="16" type="ORF">TML_04148</name>
</gene>
<keyword evidence="5 15" id="KW-0808">Transferase</keyword>
<dbReference type="Pfam" id="PF01288">
    <property type="entry name" value="HPPK"/>
    <property type="match status" value="1"/>
</dbReference>
<dbReference type="EC" id="2.7.6.3" evidence="3"/>
<evidence type="ECO:0000313" key="17">
    <source>
        <dbReference type="Proteomes" id="UP000834503"/>
    </source>
</evidence>
<comment type="similarity">
    <text evidence="2">Belongs to the HPPK family.</text>
</comment>
<evidence type="ECO:0000256" key="10">
    <source>
        <dbReference type="ARBA" id="ARBA00029409"/>
    </source>
</evidence>
<dbReference type="Proteomes" id="UP000834503">
    <property type="component" value="Unassembled WGS sequence"/>
</dbReference>
<dbReference type="AlphaFoldDB" id="A0A9N8CMG2"/>
<keyword evidence="9" id="KW-0289">Folate biosynthesis</keyword>
<evidence type="ECO:0000256" key="11">
    <source>
        <dbReference type="ARBA" id="ARBA00029766"/>
    </source>
</evidence>
<feature type="domain" description="7,8-dihydro-6-hydroxymethylpterin-pyrophosphokinase" evidence="14">
    <location>
        <begin position="131"/>
        <end position="142"/>
    </location>
</feature>
<protein>
    <recommendedName>
        <fullName evidence="4">2-amino-4-hydroxy-6-hydroxymethyldihydropteridine pyrophosphokinase</fullName>
        <ecNumber evidence="3">2.7.6.3</ecNumber>
    </recommendedName>
    <alternativeName>
        <fullName evidence="11">6-hydroxymethyl-7,8-dihydropterin pyrophosphokinase</fullName>
    </alternativeName>
    <alternativeName>
        <fullName evidence="12">7,8-dihydro-6-hydroxymethylpterin-pyrophosphokinase</fullName>
    </alternativeName>
</protein>
<feature type="compositionally biased region" description="Basic and acidic residues" evidence="13">
    <location>
        <begin position="20"/>
        <end position="33"/>
    </location>
</feature>
<evidence type="ECO:0000256" key="7">
    <source>
        <dbReference type="ARBA" id="ARBA00022777"/>
    </source>
</evidence>
<dbReference type="PANTHER" id="PTHR43071:SF1">
    <property type="entry name" value="2-AMINO-4-HYDROXY-6-HYDROXYMETHYLDIHYDROPTERIDINE PYROPHOSPHOKINASE"/>
    <property type="match status" value="1"/>
</dbReference>
<evidence type="ECO:0000313" key="16">
    <source>
        <dbReference type="EMBL" id="CAC9231023.1"/>
    </source>
</evidence>
<proteinExistence type="inferred from homology"/>
<evidence type="ECO:0000256" key="5">
    <source>
        <dbReference type="ARBA" id="ARBA00022679"/>
    </source>
</evidence>
<comment type="caution">
    <text evidence="15">The sequence shown here is derived from an EMBL/GenBank/DDBJ whole genome shotgun (WGS) entry which is preliminary data.</text>
</comment>
<evidence type="ECO:0000256" key="8">
    <source>
        <dbReference type="ARBA" id="ARBA00022840"/>
    </source>
</evidence>
<comment type="pathway">
    <text evidence="1">Cofactor biosynthesis; tetrahydrofolate biosynthesis; 2-amino-4-hydroxy-6-hydroxymethyl-7,8-dihydropteridine diphosphate from 7,8-dihydroneopterin triphosphate: step 4/4.</text>
</comment>
<dbReference type="EMBL" id="CAIIUA010000001">
    <property type="protein sequence ID" value="CAC9231023.1"/>
    <property type="molecule type" value="Genomic_DNA"/>
</dbReference>
<keyword evidence="18" id="KW-1185">Reference proteome</keyword>
<keyword evidence="6" id="KW-0547">Nucleotide-binding</keyword>
<dbReference type="GO" id="GO:0005524">
    <property type="term" value="F:ATP binding"/>
    <property type="evidence" value="ECO:0007669"/>
    <property type="project" value="UniProtKB-KW"/>
</dbReference>
<name>A0A9N8CMG2_9ENTR</name>
<reference evidence="15" key="1">
    <citation type="submission" date="2020-05" db="EMBL/GenBank/DDBJ databases">
        <authorList>
            <person name="Delgado-Blas J."/>
        </authorList>
    </citation>
    <scope>NUCLEOTIDE SEQUENCE</scope>
    <source>
        <strain evidence="15">BB1459</strain>
        <strain evidence="16">BB1480</strain>
    </source>
</reference>
<keyword evidence="7" id="KW-0418">Kinase</keyword>
<dbReference type="GO" id="GO:0016301">
    <property type="term" value="F:kinase activity"/>
    <property type="evidence" value="ECO:0007669"/>
    <property type="project" value="UniProtKB-KW"/>
</dbReference>
<dbReference type="PROSITE" id="PS00794">
    <property type="entry name" value="HPPK"/>
    <property type="match status" value="1"/>
</dbReference>
<dbReference type="GO" id="GO:0046656">
    <property type="term" value="P:folic acid biosynthetic process"/>
    <property type="evidence" value="ECO:0007669"/>
    <property type="project" value="UniProtKB-KW"/>
</dbReference>
<evidence type="ECO:0000256" key="1">
    <source>
        <dbReference type="ARBA" id="ARBA00005051"/>
    </source>
</evidence>
<evidence type="ECO:0000313" key="18">
    <source>
        <dbReference type="Proteomes" id="UP000837205"/>
    </source>
</evidence>
<evidence type="ECO:0000256" key="12">
    <source>
        <dbReference type="ARBA" id="ARBA00033413"/>
    </source>
</evidence>